<organism evidence="1 2">
    <name type="scientific">Pisolithus tinctorius Marx 270</name>
    <dbReference type="NCBI Taxonomy" id="870435"/>
    <lineage>
        <taxon>Eukaryota</taxon>
        <taxon>Fungi</taxon>
        <taxon>Dikarya</taxon>
        <taxon>Basidiomycota</taxon>
        <taxon>Agaricomycotina</taxon>
        <taxon>Agaricomycetes</taxon>
        <taxon>Agaricomycetidae</taxon>
        <taxon>Boletales</taxon>
        <taxon>Sclerodermatineae</taxon>
        <taxon>Pisolithaceae</taxon>
        <taxon>Pisolithus</taxon>
    </lineage>
</organism>
<accession>A0A0C3IR24</accession>
<keyword evidence="2" id="KW-1185">Reference proteome</keyword>
<proteinExistence type="predicted"/>
<reference evidence="2" key="2">
    <citation type="submission" date="2015-01" db="EMBL/GenBank/DDBJ databases">
        <title>Evolutionary Origins and Diversification of the Mycorrhizal Mutualists.</title>
        <authorList>
            <consortium name="DOE Joint Genome Institute"/>
            <consortium name="Mycorrhizal Genomics Consortium"/>
            <person name="Kohler A."/>
            <person name="Kuo A."/>
            <person name="Nagy L.G."/>
            <person name="Floudas D."/>
            <person name="Copeland A."/>
            <person name="Barry K.W."/>
            <person name="Cichocki N."/>
            <person name="Veneault-Fourrey C."/>
            <person name="LaButti K."/>
            <person name="Lindquist E.A."/>
            <person name="Lipzen A."/>
            <person name="Lundell T."/>
            <person name="Morin E."/>
            <person name="Murat C."/>
            <person name="Riley R."/>
            <person name="Ohm R."/>
            <person name="Sun H."/>
            <person name="Tunlid A."/>
            <person name="Henrissat B."/>
            <person name="Grigoriev I.V."/>
            <person name="Hibbett D.S."/>
            <person name="Martin F."/>
        </authorList>
    </citation>
    <scope>NUCLEOTIDE SEQUENCE [LARGE SCALE GENOMIC DNA]</scope>
    <source>
        <strain evidence="2">Marx 270</strain>
    </source>
</reference>
<dbReference type="EMBL" id="KN832006">
    <property type="protein sequence ID" value="KIN99347.1"/>
    <property type="molecule type" value="Genomic_DNA"/>
</dbReference>
<dbReference type="Proteomes" id="UP000054217">
    <property type="component" value="Unassembled WGS sequence"/>
</dbReference>
<dbReference type="HOGENOM" id="CLU_1631073_0_0_1"/>
<dbReference type="AlphaFoldDB" id="A0A0C3IR24"/>
<evidence type="ECO:0000313" key="1">
    <source>
        <dbReference type="EMBL" id="KIN99347.1"/>
    </source>
</evidence>
<dbReference type="InParanoid" id="A0A0C3IR24"/>
<dbReference type="STRING" id="870435.A0A0C3IR24"/>
<name>A0A0C3IR24_PISTI</name>
<evidence type="ECO:0000313" key="2">
    <source>
        <dbReference type="Proteomes" id="UP000054217"/>
    </source>
</evidence>
<sequence>NTLMHYLLDELHCYKDDHSDVLHPVSHEADGSFAGEAALTRPASTEALNMAHTSLTADVASLHSTMKEVRQQLSDMSNLVVTALTLPSTYLARPATVLHQVMPAIGESINAITILPHQLTSFSMSLPSHVGPQRTSTHPSVPLRIPNVPVLCVDGTWMPKSDS</sequence>
<protein>
    <submittedName>
        <fullName evidence="1">Uncharacterized protein</fullName>
    </submittedName>
</protein>
<dbReference type="OrthoDB" id="10512456at2759"/>
<reference evidence="1 2" key="1">
    <citation type="submission" date="2014-04" db="EMBL/GenBank/DDBJ databases">
        <authorList>
            <consortium name="DOE Joint Genome Institute"/>
            <person name="Kuo A."/>
            <person name="Kohler A."/>
            <person name="Costa M.D."/>
            <person name="Nagy L.G."/>
            <person name="Floudas D."/>
            <person name="Copeland A."/>
            <person name="Barry K.W."/>
            <person name="Cichocki N."/>
            <person name="Veneault-Fourrey C."/>
            <person name="LaButti K."/>
            <person name="Lindquist E.A."/>
            <person name="Lipzen A."/>
            <person name="Lundell T."/>
            <person name="Morin E."/>
            <person name="Murat C."/>
            <person name="Sun H."/>
            <person name="Tunlid A."/>
            <person name="Henrissat B."/>
            <person name="Grigoriev I.V."/>
            <person name="Hibbett D.S."/>
            <person name="Martin F."/>
            <person name="Nordberg H.P."/>
            <person name="Cantor M.N."/>
            <person name="Hua S.X."/>
        </authorList>
    </citation>
    <scope>NUCLEOTIDE SEQUENCE [LARGE SCALE GENOMIC DNA]</scope>
    <source>
        <strain evidence="1 2">Marx 270</strain>
    </source>
</reference>
<feature type="non-terminal residue" evidence="1">
    <location>
        <position position="1"/>
    </location>
</feature>
<gene>
    <name evidence="1" type="ORF">M404DRAFT_155578</name>
</gene>